<gene>
    <name evidence="2" type="ORF">PACLA_8A054967</name>
</gene>
<keyword evidence="3" id="KW-1185">Reference proteome</keyword>
<organism evidence="2 3">
    <name type="scientific">Paramuricea clavata</name>
    <name type="common">Red gorgonian</name>
    <name type="synonym">Violescent sea-whip</name>
    <dbReference type="NCBI Taxonomy" id="317549"/>
    <lineage>
        <taxon>Eukaryota</taxon>
        <taxon>Metazoa</taxon>
        <taxon>Cnidaria</taxon>
        <taxon>Anthozoa</taxon>
        <taxon>Octocorallia</taxon>
        <taxon>Malacalcyonacea</taxon>
        <taxon>Plexauridae</taxon>
        <taxon>Paramuricea</taxon>
    </lineage>
</organism>
<dbReference type="PANTHER" id="PTHR46880:SF5">
    <property type="entry name" value="DUF4371 DOMAIN-CONTAINING PROTEIN"/>
    <property type="match status" value="1"/>
</dbReference>
<proteinExistence type="predicted"/>
<dbReference type="OrthoDB" id="6597828at2759"/>
<comment type="caution">
    <text evidence="2">The sequence shown here is derived from an EMBL/GenBank/DDBJ whole genome shotgun (WGS) entry which is preliminary data.</text>
</comment>
<accession>A0A7D9E2L8</accession>
<feature type="region of interest" description="Disordered" evidence="1">
    <location>
        <begin position="285"/>
        <end position="313"/>
    </location>
</feature>
<name>A0A7D9E2L8_PARCT</name>
<evidence type="ECO:0000313" key="2">
    <source>
        <dbReference type="EMBL" id="CAB3999235.1"/>
    </source>
</evidence>
<evidence type="ECO:0000256" key="1">
    <source>
        <dbReference type="SAM" id="MobiDB-lite"/>
    </source>
</evidence>
<dbReference type="PANTHER" id="PTHR46880">
    <property type="entry name" value="RAS-ASSOCIATING DOMAIN-CONTAINING PROTEIN"/>
    <property type="match status" value="1"/>
</dbReference>
<sequence length="513" mass="58783">MQFSEFQPQAIQLHYRDPVHYAEMLHIQGDLERQKLNEELRTCLRFAVQVDGSVDTKQQDKKFVFVRLNSEENPLSIQTRLVSVKQVEKRGAHGLFDAVVSSLKDVGLDDMDIKAKYSGLTTDGESANTGQKSGLWARMDEYVGHPSFNLWCACHRSDLAMEDLVASVPELTIWKANVVAVATYYRTSGLRTKELKTLFPRMKSFPAHHEVRFGQHLVQLREAVLYNLDSCRLHWQKVVDSDPRDDGYGKKEKEKAKGFLKTCFLQAFKYKDVAMQKLVLMKNKPYPGGQEEQHQKRLSGGADAESEQRRTTHSLVTTFRRGKEPIRVEVIASSENFLNTRLNDEQNEVVRQMIEIITATTAIEFINASLPLLALCNIKDQDKFLNAVLENFDSMKPGDEISAHDYGVRLYSMLRGSKPPATEFLSTFCVVSPHSMTVERSMSTYNMLFSDLRTSTSDTILIDRLLIHWNGVATALYDPRPAVQNFMLRKDRRMKLPVISTYTERDFIKKFFE</sequence>
<reference evidence="2" key="1">
    <citation type="submission" date="2020-04" db="EMBL/GenBank/DDBJ databases">
        <authorList>
            <person name="Alioto T."/>
            <person name="Alioto T."/>
            <person name="Gomez Garrido J."/>
        </authorList>
    </citation>
    <scope>NUCLEOTIDE SEQUENCE</scope>
    <source>
        <strain evidence="2">A484AB</strain>
    </source>
</reference>
<dbReference type="EMBL" id="CACRXK020003543">
    <property type="protein sequence ID" value="CAB3999235.1"/>
    <property type="molecule type" value="Genomic_DNA"/>
</dbReference>
<dbReference type="AlphaFoldDB" id="A0A7D9E2L8"/>
<evidence type="ECO:0000313" key="3">
    <source>
        <dbReference type="Proteomes" id="UP001152795"/>
    </source>
</evidence>
<dbReference type="Proteomes" id="UP001152795">
    <property type="component" value="Unassembled WGS sequence"/>
</dbReference>
<protein>
    <submittedName>
        <fullName evidence="2">Uncharacterized protein</fullName>
    </submittedName>
</protein>